<protein>
    <submittedName>
        <fullName evidence="4">CDP-alcohol phosphatidyltransferase family protein</fullName>
    </submittedName>
</protein>
<dbReference type="Pfam" id="PF01066">
    <property type="entry name" value="CDP-OH_P_transf"/>
    <property type="match status" value="1"/>
</dbReference>
<feature type="transmembrane region" description="Helical" evidence="3">
    <location>
        <begin position="21"/>
        <end position="48"/>
    </location>
</feature>
<proteinExistence type="inferred from homology"/>
<dbReference type="AlphaFoldDB" id="A0A6I2TSL7"/>
<evidence type="ECO:0000256" key="1">
    <source>
        <dbReference type="ARBA" id="ARBA00022679"/>
    </source>
</evidence>
<gene>
    <name evidence="4" type="ORF">FYJ72_02515</name>
</gene>
<dbReference type="InterPro" id="IPR000462">
    <property type="entry name" value="CDP-OH_P_trans"/>
</dbReference>
<accession>A0A6I2TSL7</accession>
<dbReference type="RefSeq" id="WP_154480288.1">
    <property type="nucleotide sequence ID" value="NZ_JAHRGJ010000001.1"/>
</dbReference>
<dbReference type="GO" id="GO:0016780">
    <property type="term" value="F:phosphotransferase activity, for other substituted phosphate groups"/>
    <property type="evidence" value="ECO:0007669"/>
    <property type="project" value="InterPro"/>
</dbReference>
<feature type="transmembrane region" description="Helical" evidence="3">
    <location>
        <begin position="60"/>
        <end position="81"/>
    </location>
</feature>
<dbReference type="InterPro" id="IPR048254">
    <property type="entry name" value="CDP_ALCOHOL_P_TRANSF_CS"/>
</dbReference>
<keyword evidence="3" id="KW-0472">Membrane</keyword>
<dbReference type="GO" id="GO:0016020">
    <property type="term" value="C:membrane"/>
    <property type="evidence" value="ECO:0007669"/>
    <property type="project" value="InterPro"/>
</dbReference>
<keyword evidence="3" id="KW-0812">Transmembrane</keyword>
<evidence type="ECO:0000256" key="3">
    <source>
        <dbReference type="SAM" id="Phobius"/>
    </source>
</evidence>
<feature type="transmembrane region" description="Helical" evidence="3">
    <location>
        <begin position="131"/>
        <end position="151"/>
    </location>
</feature>
<keyword evidence="1 2" id="KW-0808">Transferase</keyword>
<keyword evidence="3" id="KW-1133">Transmembrane helix</keyword>
<organism evidence="4 5">
    <name type="scientific">Segatella copri</name>
    <dbReference type="NCBI Taxonomy" id="165179"/>
    <lineage>
        <taxon>Bacteria</taxon>
        <taxon>Pseudomonadati</taxon>
        <taxon>Bacteroidota</taxon>
        <taxon>Bacteroidia</taxon>
        <taxon>Bacteroidales</taxon>
        <taxon>Prevotellaceae</taxon>
        <taxon>Segatella</taxon>
    </lineage>
</organism>
<comment type="similarity">
    <text evidence="2">Belongs to the CDP-alcohol phosphatidyltransferase class-I family.</text>
</comment>
<dbReference type="Gene3D" id="1.20.120.1760">
    <property type="match status" value="1"/>
</dbReference>
<dbReference type="EMBL" id="VUNF01000002">
    <property type="protein sequence ID" value="MST76586.1"/>
    <property type="molecule type" value="Genomic_DNA"/>
</dbReference>
<dbReference type="Proteomes" id="UP000450161">
    <property type="component" value="Unassembled WGS sequence"/>
</dbReference>
<dbReference type="InterPro" id="IPR043130">
    <property type="entry name" value="CDP-OH_PTrfase_TM_dom"/>
</dbReference>
<dbReference type="PROSITE" id="PS00379">
    <property type="entry name" value="CDP_ALCOHOL_P_TRANSF"/>
    <property type="match status" value="1"/>
</dbReference>
<comment type="caution">
    <text evidence="4">The sequence shown here is derived from an EMBL/GenBank/DDBJ whole genome shotgun (WGS) entry which is preliminary data.</text>
</comment>
<evidence type="ECO:0000256" key="2">
    <source>
        <dbReference type="RuleBase" id="RU003750"/>
    </source>
</evidence>
<name>A0A6I2TSL7_9BACT</name>
<evidence type="ECO:0000313" key="5">
    <source>
        <dbReference type="Proteomes" id="UP000450161"/>
    </source>
</evidence>
<evidence type="ECO:0000313" key="4">
    <source>
        <dbReference type="EMBL" id="MST76586.1"/>
    </source>
</evidence>
<sequence length="222" mass="24564">MNYRDFLQKVIYAIINPLIKGMIAVGITPNIVTFVGFLGNIVAAGFFLDAAWMLGTEQADYASCMVTVGWGGFIILAAGLFDMMDGRLARMSGKSSLFGALWDSTLDRYSELVSLFGICLIFVRMQGAMTWFWMGVVTFAAMIGSVMVSYVRARAEGLDIECKVGFMQRPERVVVTAVTAMITGFTGNIWWLAGGMILIAVLANITAFWRIWHCYVVMNTHK</sequence>
<dbReference type="GO" id="GO:0008654">
    <property type="term" value="P:phospholipid biosynthetic process"/>
    <property type="evidence" value="ECO:0007669"/>
    <property type="project" value="InterPro"/>
</dbReference>
<feature type="transmembrane region" description="Helical" evidence="3">
    <location>
        <begin position="197"/>
        <end position="218"/>
    </location>
</feature>
<reference evidence="4 5" key="1">
    <citation type="submission" date="2019-08" db="EMBL/GenBank/DDBJ databases">
        <title>In-depth cultivation of the pig gut microbiome towards novel bacterial diversity and tailored functional studies.</title>
        <authorList>
            <person name="Wylensek D."/>
            <person name="Hitch T.C.A."/>
            <person name="Clavel T."/>
        </authorList>
    </citation>
    <scope>NUCLEOTIDE SEQUENCE [LARGE SCALE GENOMIC DNA]</scope>
    <source>
        <strain evidence="4 5">LKV-178-WT-2C</strain>
    </source>
</reference>